<dbReference type="SUPFAM" id="SSF75169">
    <property type="entry name" value="DsrEFH-like"/>
    <property type="match status" value="1"/>
</dbReference>
<keyword evidence="2" id="KW-1185">Reference proteome</keyword>
<dbReference type="Proteomes" id="UP001594351">
    <property type="component" value="Unassembled WGS sequence"/>
</dbReference>
<proteinExistence type="predicted"/>
<dbReference type="InterPro" id="IPR003787">
    <property type="entry name" value="Sulphur_relay_DsrE/F-like"/>
</dbReference>
<comment type="caution">
    <text evidence="1">The sequence shown here is derived from an EMBL/GenBank/DDBJ whole genome shotgun (WGS) entry which is preliminary data.</text>
</comment>
<sequence length="116" mass="12830">MSNKVALFAFNGELMCFGHVLLNALDMKEKGFDVKVIIEGSATKLLDELATPEKPFHKLFTKVKKAGLLDCVCQACASKMNSVQSAQLQQLRLCNEMSGHPSMARYLAEGYTILIF</sequence>
<organism evidence="1 2">
    <name type="scientific">candidate division CSSED10-310 bacterium</name>
    <dbReference type="NCBI Taxonomy" id="2855610"/>
    <lineage>
        <taxon>Bacteria</taxon>
        <taxon>Bacteria division CSSED10-310</taxon>
    </lineage>
</organism>
<gene>
    <name evidence="1" type="ORF">ACFL27_26030</name>
</gene>
<evidence type="ECO:0000313" key="1">
    <source>
        <dbReference type="EMBL" id="MFC1853657.1"/>
    </source>
</evidence>
<dbReference type="EMBL" id="JBHPBY010000564">
    <property type="protein sequence ID" value="MFC1853657.1"/>
    <property type="molecule type" value="Genomic_DNA"/>
</dbReference>
<dbReference type="InterPro" id="IPR027396">
    <property type="entry name" value="DsrEFH-like"/>
</dbReference>
<evidence type="ECO:0000313" key="2">
    <source>
        <dbReference type="Proteomes" id="UP001594351"/>
    </source>
</evidence>
<dbReference type="Gene3D" id="3.40.1260.10">
    <property type="entry name" value="DsrEFH-like"/>
    <property type="match status" value="1"/>
</dbReference>
<dbReference type="Pfam" id="PF02635">
    <property type="entry name" value="DsrE"/>
    <property type="match status" value="1"/>
</dbReference>
<name>A0ABV6Z5E4_UNCC1</name>
<protein>
    <submittedName>
        <fullName evidence="1">DsrE family protein</fullName>
    </submittedName>
</protein>
<accession>A0ABV6Z5E4</accession>
<reference evidence="1 2" key="1">
    <citation type="submission" date="2024-09" db="EMBL/GenBank/DDBJ databases">
        <title>Laminarin stimulates single cell rates of sulfate reduction while oxygen inhibits transcriptomic activity in coastal marine sediment.</title>
        <authorList>
            <person name="Lindsay M."/>
            <person name="Orcutt B."/>
            <person name="Emerson D."/>
            <person name="Stepanauskas R."/>
            <person name="D'Angelo T."/>
        </authorList>
    </citation>
    <scope>NUCLEOTIDE SEQUENCE [LARGE SCALE GENOMIC DNA]</scope>
    <source>
        <strain evidence="1">SAG AM-311-K15</strain>
    </source>
</reference>